<comment type="caution">
    <text evidence="7">The sequence shown here is derived from an EMBL/GenBank/DDBJ whole genome shotgun (WGS) entry which is preliminary data.</text>
</comment>
<keyword evidence="3" id="KW-0479">Metal-binding</keyword>
<dbReference type="AlphaFoldDB" id="A0A8B2NY80"/>
<dbReference type="InterPro" id="IPR023885">
    <property type="entry name" value="4Fe4S-binding_SPASM_dom"/>
</dbReference>
<dbReference type="EMBL" id="QHHQ01000002">
    <property type="protein sequence ID" value="RAI02322.1"/>
    <property type="molecule type" value="Genomic_DNA"/>
</dbReference>
<keyword evidence="8" id="KW-1185">Reference proteome</keyword>
<dbReference type="Pfam" id="PF04055">
    <property type="entry name" value="Radical_SAM"/>
    <property type="match status" value="1"/>
</dbReference>
<dbReference type="SFLD" id="SFLDG01384">
    <property type="entry name" value="thioether_bond_formation_requi"/>
    <property type="match status" value="1"/>
</dbReference>
<dbReference type="InterPro" id="IPR058240">
    <property type="entry name" value="rSAM_sf"/>
</dbReference>
<evidence type="ECO:0000256" key="4">
    <source>
        <dbReference type="ARBA" id="ARBA00023004"/>
    </source>
</evidence>
<keyword evidence="2" id="KW-0949">S-adenosyl-L-methionine</keyword>
<feature type="domain" description="Radical SAM core" evidence="6">
    <location>
        <begin position="58"/>
        <end position="288"/>
    </location>
</feature>
<keyword evidence="5" id="KW-0411">Iron-sulfur</keyword>
<dbReference type="NCBIfam" id="TIGR04085">
    <property type="entry name" value="rSAM_more_4Fe4S"/>
    <property type="match status" value="1"/>
</dbReference>
<dbReference type="PANTHER" id="PTHR43273:SF8">
    <property type="entry name" value="RADICAL SAM DOMAIN PROTEIN"/>
    <property type="match status" value="1"/>
</dbReference>
<dbReference type="SFLD" id="SFLDG01067">
    <property type="entry name" value="SPASM/twitch_domain_containing"/>
    <property type="match status" value="1"/>
</dbReference>
<dbReference type="SFLD" id="SFLDS00029">
    <property type="entry name" value="Radical_SAM"/>
    <property type="match status" value="1"/>
</dbReference>
<evidence type="ECO:0000313" key="7">
    <source>
        <dbReference type="EMBL" id="RAI02322.1"/>
    </source>
</evidence>
<reference evidence="7 8" key="1">
    <citation type="submission" date="2018-05" db="EMBL/GenBank/DDBJ databases">
        <title>Acuticoccus sediminis sp. nov., isolated from deep-sea sediment of Indian Ocean.</title>
        <authorList>
            <person name="Liu X."/>
            <person name="Lai Q."/>
            <person name="Du Y."/>
            <person name="Sun F."/>
            <person name="Zhang X."/>
            <person name="Wang S."/>
            <person name="Shao Z."/>
        </authorList>
    </citation>
    <scope>NUCLEOTIDE SEQUENCE [LARGE SCALE GENOMIC DNA]</scope>
    <source>
        <strain evidence="7 8">PTG4-2</strain>
    </source>
</reference>
<dbReference type="SFLD" id="SFLDG01386">
    <property type="entry name" value="main_SPASM_domain-containing"/>
    <property type="match status" value="1"/>
</dbReference>
<dbReference type="Proteomes" id="UP000249590">
    <property type="component" value="Unassembled WGS sequence"/>
</dbReference>
<evidence type="ECO:0000256" key="1">
    <source>
        <dbReference type="ARBA" id="ARBA00001966"/>
    </source>
</evidence>
<comment type="cofactor">
    <cofactor evidence="1">
        <name>[4Fe-4S] cluster</name>
        <dbReference type="ChEBI" id="CHEBI:49883"/>
    </cofactor>
</comment>
<name>A0A8B2NY80_9HYPH</name>
<proteinExistence type="predicted"/>
<dbReference type="Gene3D" id="3.20.20.70">
    <property type="entry name" value="Aldolase class I"/>
    <property type="match status" value="1"/>
</dbReference>
<dbReference type="RefSeq" id="WP_111345842.1">
    <property type="nucleotide sequence ID" value="NZ_QHHQ01000002.1"/>
</dbReference>
<evidence type="ECO:0000313" key="8">
    <source>
        <dbReference type="Proteomes" id="UP000249590"/>
    </source>
</evidence>
<dbReference type="CDD" id="cd01335">
    <property type="entry name" value="Radical_SAM"/>
    <property type="match status" value="1"/>
</dbReference>
<dbReference type="PANTHER" id="PTHR43273">
    <property type="entry name" value="ANAEROBIC SULFATASE-MATURATING ENZYME HOMOLOG ASLB-RELATED"/>
    <property type="match status" value="1"/>
</dbReference>
<gene>
    <name evidence="7" type="ORF">DLJ53_13230</name>
</gene>
<dbReference type="PROSITE" id="PS51918">
    <property type="entry name" value="RADICAL_SAM"/>
    <property type="match status" value="1"/>
</dbReference>
<accession>A0A8B2NY80</accession>
<dbReference type="GO" id="GO:0051536">
    <property type="term" value="F:iron-sulfur cluster binding"/>
    <property type="evidence" value="ECO:0007669"/>
    <property type="project" value="UniProtKB-KW"/>
</dbReference>
<dbReference type="GO" id="GO:0046872">
    <property type="term" value="F:metal ion binding"/>
    <property type="evidence" value="ECO:0007669"/>
    <property type="project" value="UniProtKB-KW"/>
</dbReference>
<evidence type="ECO:0000256" key="3">
    <source>
        <dbReference type="ARBA" id="ARBA00022723"/>
    </source>
</evidence>
<sequence length="428" mass="45217">MVDVLPFASAVGRHALFVDGSRIYDVDEETFEDILAGRFDAAPALAARPYVDGVAPAPPPLHALSLNVAQACNLACRYCYADRGHFGEATKVMSAETAIRAVELLLREAEPAGRAVLGFMGGEPLLNRPLVRAVTEWASGEAARRGIDLRFSLTTNATMVTEDDAAFFAAHRFTANVSLDGPAAVNDALRPDKRGRGSTAAAREGLARLLAADGARVSIRATVTPRSGPLLATLRDLVATGAESVGFAPVLVSPDPDYAFDRDDIAGLLAEMITCGEAARDAILAGGDLPFSNFTIALGEIARGTHRPYPCGAGAGYGSVAADGGLYACHRAVNDDRFAMGDVLAGPDHARRSAFLASRHVLAQEPCRSCWARFMCGGGCHHEVVERGRPACDYIRGWLTFLLASYAEISTLRPDYFAGPPANDKGVG</sequence>
<evidence type="ECO:0000256" key="5">
    <source>
        <dbReference type="ARBA" id="ARBA00023014"/>
    </source>
</evidence>
<dbReference type="InterPro" id="IPR023867">
    <property type="entry name" value="Sulphatase_maturase_rSAM"/>
</dbReference>
<protein>
    <submittedName>
        <fullName evidence="7">Radical SAM protein</fullName>
    </submittedName>
</protein>
<dbReference type="OrthoDB" id="9782387at2"/>
<dbReference type="SUPFAM" id="SSF102114">
    <property type="entry name" value="Radical SAM enzymes"/>
    <property type="match status" value="1"/>
</dbReference>
<keyword evidence="4" id="KW-0408">Iron</keyword>
<dbReference type="GO" id="GO:0016491">
    <property type="term" value="F:oxidoreductase activity"/>
    <property type="evidence" value="ECO:0007669"/>
    <property type="project" value="InterPro"/>
</dbReference>
<dbReference type="InterPro" id="IPR013785">
    <property type="entry name" value="Aldolase_TIM"/>
</dbReference>
<organism evidence="7 8">
    <name type="scientific">Acuticoccus sediminis</name>
    <dbReference type="NCBI Taxonomy" id="2184697"/>
    <lineage>
        <taxon>Bacteria</taxon>
        <taxon>Pseudomonadati</taxon>
        <taxon>Pseudomonadota</taxon>
        <taxon>Alphaproteobacteria</taxon>
        <taxon>Hyphomicrobiales</taxon>
        <taxon>Amorphaceae</taxon>
        <taxon>Acuticoccus</taxon>
    </lineage>
</organism>
<evidence type="ECO:0000256" key="2">
    <source>
        <dbReference type="ARBA" id="ARBA00022691"/>
    </source>
</evidence>
<dbReference type="InterPro" id="IPR007197">
    <property type="entry name" value="rSAM"/>
</dbReference>
<evidence type="ECO:0000259" key="6">
    <source>
        <dbReference type="PROSITE" id="PS51918"/>
    </source>
</evidence>